<keyword evidence="1" id="KW-0732">Signal</keyword>
<dbReference type="InterPro" id="IPR018642">
    <property type="entry name" value="DUF2066"/>
</dbReference>
<proteinExistence type="predicted"/>
<name>A0ABX7RA86_9GAMM</name>
<dbReference type="Proteomes" id="UP000663400">
    <property type="component" value="Chromosome"/>
</dbReference>
<protein>
    <submittedName>
        <fullName evidence="2">DUF2066 domain-containing protein</fullName>
    </submittedName>
</protein>
<evidence type="ECO:0000313" key="2">
    <source>
        <dbReference type="EMBL" id="QSX75053.1"/>
    </source>
</evidence>
<evidence type="ECO:0000256" key="1">
    <source>
        <dbReference type="SAM" id="SignalP"/>
    </source>
</evidence>
<sequence>MTIHTNVPSRALGLAIALLLALLTSFGAAAQRVEGDRARAEGIYATEVQVNGQGEGERNSAFARGLASVLGKLSGDRGAASRPGVGQELRQAKTYVESYDYRQDEGLGPTGAPSFRTTLVIKYDEEAVNELAATLGIPVWPQPRPKPVLWLAIDDGSGPRLVGLPQVNAARPALNRATERGYKLGLPTGNAAEQAAVGAIWRGDSAAVARASARYSPPMQLIGKLYRDTTAGWKADWTFVDGGKVLSNWSQTGTDPRQLMANGADGAADALMKRYAKRVTAGQPGSYRVTFTGIDSSDDFIRLAGYLQKLSVVRRITPTRATPLGLEYDLELVSGLPGFNRMLVRDDVVEVMEGLEGQPPVYRLR</sequence>
<dbReference type="Pfam" id="PF09839">
    <property type="entry name" value="DUF2066"/>
    <property type="match status" value="1"/>
</dbReference>
<dbReference type="EMBL" id="CP071517">
    <property type="protein sequence ID" value="QSX75053.1"/>
    <property type="molecule type" value="Genomic_DNA"/>
</dbReference>
<evidence type="ECO:0000313" key="3">
    <source>
        <dbReference type="Proteomes" id="UP000663400"/>
    </source>
</evidence>
<feature type="signal peptide" evidence="1">
    <location>
        <begin position="1"/>
        <end position="30"/>
    </location>
</feature>
<reference evidence="2 3" key="1">
    <citation type="submission" date="2021-02" db="EMBL/GenBank/DDBJ databases">
        <title>Lysobacter arenosi sp. nov., isolated from soil of gangwondo yeongwol, south Korea.</title>
        <authorList>
            <person name="Kim K.R."/>
            <person name="Kim K.H."/>
            <person name="Jeon C.O."/>
        </authorList>
    </citation>
    <scope>NUCLEOTIDE SEQUENCE [LARGE SCALE GENOMIC DNA]</scope>
    <source>
        <strain evidence="2 3">R7</strain>
    </source>
</reference>
<dbReference type="RefSeq" id="WP_200604301.1">
    <property type="nucleotide sequence ID" value="NZ_CP071517.1"/>
</dbReference>
<accession>A0ABX7RA86</accession>
<organism evidence="2 3">
    <name type="scientific">Lysobacter arenosi</name>
    <dbReference type="NCBI Taxonomy" id="2795387"/>
    <lineage>
        <taxon>Bacteria</taxon>
        <taxon>Pseudomonadati</taxon>
        <taxon>Pseudomonadota</taxon>
        <taxon>Gammaproteobacteria</taxon>
        <taxon>Lysobacterales</taxon>
        <taxon>Lysobacteraceae</taxon>
        <taxon>Lysobacter</taxon>
    </lineage>
</organism>
<feature type="chain" id="PRO_5045344375" evidence="1">
    <location>
        <begin position="31"/>
        <end position="365"/>
    </location>
</feature>
<keyword evidence="3" id="KW-1185">Reference proteome</keyword>
<gene>
    <name evidence="2" type="ORF">HIV01_000285</name>
</gene>